<gene>
    <name evidence="2" type="ORF">ERW53_05030</name>
    <name evidence="1" type="ORF">ERW57_04510</name>
</gene>
<name>A0A4Q5KWS5_9GAMM</name>
<comment type="caution">
    <text evidence="1">The sequence shown here is derived from an EMBL/GenBank/DDBJ whole genome shotgun (WGS) entry which is preliminary data.</text>
</comment>
<reference evidence="3 4" key="1">
    <citation type="submission" date="2019-02" db="EMBL/GenBank/DDBJ databases">
        <title>Genome sequences of Aliivibrio finisterrensis strains from farmed Atlantic salmon.</title>
        <authorList>
            <person name="Bowman J.P."/>
        </authorList>
    </citation>
    <scope>NUCLEOTIDE SEQUENCE [LARGE SCALE GENOMIC DNA]</scope>
    <source>
        <strain evidence="2 4">A21</strain>
        <strain evidence="1 3">A46</strain>
    </source>
</reference>
<evidence type="ECO:0000313" key="4">
    <source>
        <dbReference type="Proteomes" id="UP000294166"/>
    </source>
</evidence>
<dbReference type="EMBL" id="SEZK01000004">
    <property type="protein sequence ID" value="RYU53396.1"/>
    <property type="molecule type" value="Genomic_DNA"/>
</dbReference>
<proteinExistence type="predicted"/>
<protein>
    <submittedName>
        <fullName evidence="1">TcpH protein</fullName>
    </submittedName>
</protein>
<dbReference type="Proteomes" id="UP000294166">
    <property type="component" value="Unassembled WGS sequence"/>
</dbReference>
<accession>A0A4Q5KWS5</accession>
<sequence length="128" mass="14554">MRNKISKILLLISAINFLIIIVWHNVYRVDLSGTITINDYVKYTRYIKYLDSVEVLTTYSSDDCSVSISSDTSEFVVNYDLSQGQVYAHDGSNYYILNIYSLGDYCFVTLPAGSKSLKKIGFFCTHSN</sequence>
<keyword evidence="4" id="KW-1185">Reference proteome</keyword>
<evidence type="ECO:0000313" key="2">
    <source>
        <dbReference type="EMBL" id="RYU65902.1"/>
    </source>
</evidence>
<evidence type="ECO:0000313" key="1">
    <source>
        <dbReference type="EMBL" id="RYU53396.1"/>
    </source>
</evidence>
<dbReference type="Proteomes" id="UP000294063">
    <property type="component" value="Unassembled WGS sequence"/>
</dbReference>
<dbReference type="AlphaFoldDB" id="A0A4Q5KWS5"/>
<organism evidence="1 3">
    <name type="scientific">Aliivibrio finisterrensis</name>
    <dbReference type="NCBI Taxonomy" id="511998"/>
    <lineage>
        <taxon>Bacteria</taxon>
        <taxon>Pseudomonadati</taxon>
        <taxon>Pseudomonadota</taxon>
        <taxon>Gammaproteobacteria</taxon>
        <taxon>Vibrionales</taxon>
        <taxon>Vibrionaceae</taxon>
        <taxon>Aliivibrio</taxon>
    </lineage>
</organism>
<dbReference type="EMBL" id="SEZN01000006">
    <property type="protein sequence ID" value="RYU65902.1"/>
    <property type="molecule type" value="Genomic_DNA"/>
</dbReference>
<evidence type="ECO:0000313" key="3">
    <source>
        <dbReference type="Proteomes" id="UP000294063"/>
    </source>
</evidence>